<evidence type="ECO:0000256" key="1">
    <source>
        <dbReference type="SAM" id="Phobius"/>
    </source>
</evidence>
<keyword evidence="1" id="KW-1133">Transmembrane helix</keyword>
<sequence length="254" mass="27897">MPLSTLVTAADADGRLRMKQRNKMMACLSRVIAPGLGLWHYADMLLFRLFAPLIWFWVARNTVAGRPVGMRRPWLILCGAIAAAVLHAVLRGVIPYDYSYGGLVLYHALVDWMPVLLLPAVLLALLRWRQPDSDLSLATALSLQWGVLVAVTWLSAYLHQGVWEPVHLFVYPLLGVVLSVLPPLLFSTGYRRWKLRHAVWPLLIAAAAAGAGIQMLFLVRRWAWGSSALTLLAAAIVAAVVALPAGHEADAETA</sequence>
<feature type="transmembrane region" description="Helical" evidence="1">
    <location>
        <begin position="135"/>
        <end position="156"/>
    </location>
</feature>
<accession>H9UHB6</accession>
<keyword evidence="1" id="KW-0472">Membrane</keyword>
<keyword evidence="3" id="KW-1185">Reference proteome</keyword>
<dbReference type="KEGG" id="sfc:Spiaf_0815"/>
<feature type="transmembrane region" description="Helical" evidence="1">
    <location>
        <begin position="223"/>
        <end position="243"/>
    </location>
</feature>
<reference evidence="3" key="1">
    <citation type="journal article" date="2013" name="Stand. Genomic Sci.">
        <title>Complete genome sequence of the halophilic bacterium Spirochaeta africana type strain (Z-7692(T)) from the alkaline Lake Magadi in the East African Rift.</title>
        <authorList>
            <person name="Liolos K."/>
            <person name="Abt B."/>
            <person name="Scheuner C."/>
            <person name="Teshima H."/>
            <person name="Held B."/>
            <person name="Lapidus A."/>
            <person name="Nolan M."/>
            <person name="Lucas S."/>
            <person name="Deshpande S."/>
            <person name="Cheng J.F."/>
            <person name="Tapia R."/>
            <person name="Goodwin L.A."/>
            <person name="Pitluck S."/>
            <person name="Pagani I."/>
            <person name="Ivanova N."/>
            <person name="Mavromatis K."/>
            <person name="Mikhailova N."/>
            <person name="Huntemann M."/>
            <person name="Pati A."/>
            <person name="Chen A."/>
            <person name="Palaniappan K."/>
            <person name="Land M."/>
            <person name="Rohde M."/>
            <person name="Tindall B.J."/>
            <person name="Detter J.C."/>
            <person name="Goker M."/>
            <person name="Bristow J."/>
            <person name="Eisen J.A."/>
            <person name="Markowitz V."/>
            <person name="Hugenholtz P."/>
            <person name="Woyke T."/>
            <person name="Klenk H.P."/>
            <person name="Kyrpides N.C."/>
        </authorList>
    </citation>
    <scope>NUCLEOTIDE SEQUENCE</scope>
    <source>
        <strain evidence="3">ATCC 700263 / DSM 8902 / Z-7692</strain>
    </source>
</reference>
<dbReference type="EMBL" id="CP003282">
    <property type="protein sequence ID" value="AFG36909.1"/>
    <property type="molecule type" value="Genomic_DNA"/>
</dbReference>
<feature type="transmembrane region" description="Helical" evidence="1">
    <location>
        <begin position="38"/>
        <end position="58"/>
    </location>
</feature>
<protein>
    <submittedName>
        <fullName evidence="2">Uncharacterized protein</fullName>
    </submittedName>
</protein>
<feature type="transmembrane region" description="Helical" evidence="1">
    <location>
        <begin position="168"/>
        <end position="186"/>
    </location>
</feature>
<gene>
    <name evidence="2" type="ordered locus">Spiaf_0815</name>
</gene>
<dbReference type="Proteomes" id="UP000007383">
    <property type="component" value="Chromosome"/>
</dbReference>
<dbReference type="AlphaFoldDB" id="H9UHB6"/>
<organism evidence="2 3">
    <name type="scientific">Spirochaeta africana (strain ATCC 700263 / DSM 8902 / Z-7692)</name>
    <dbReference type="NCBI Taxonomy" id="889378"/>
    <lineage>
        <taxon>Bacteria</taxon>
        <taxon>Pseudomonadati</taxon>
        <taxon>Spirochaetota</taxon>
        <taxon>Spirochaetia</taxon>
        <taxon>Spirochaetales</taxon>
        <taxon>Spirochaetaceae</taxon>
        <taxon>Spirochaeta</taxon>
    </lineage>
</organism>
<feature type="transmembrane region" description="Helical" evidence="1">
    <location>
        <begin position="106"/>
        <end position="128"/>
    </location>
</feature>
<dbReference type="STRING" id="889378.Spiaf_0815"/>
<feature type="transmembrane region" description="Helical" evidence="1">
    <location>
        <begin position="74"/>
        <end position="94"/>
    </location>
</feature>
<feature type="transmembrane region" description="Helical" evidence="1">
    <location>
        <begin position="198"/>
        <end position="217"/>
    </location>
</feature>
<keyword evidence="1" id="KW-0812">Transmembrane</keyword>
<dbReference type="HOGENOM" id="CLU_1093749_0_0_12"/>
<evidence type="ECO:0000313" key="3">
    <source>
        <dbReference type="Proteomes" id="UP000007383"/>
    </source>
</evidence>
<name>H9UHB6_SPIAZ</name>
<proteinExistence type="predicted"/>
<evidence type="ECO:0000313" key="2">
    <source>
        <dbReference type="EMBL" id="AFG36909.1"/>
    </source>
</evidence>
<dbReference type="PATRIC" id="fig|889378.3.peg.819"/>